<sequence length="142" mass="15824">MIQMLDMFQIQDARLEQRSKQNHCVADDTPTGQLLKLKGVTSYKWRLQRKQMLMQSVTTAGRFRWWDNCSVGPARGTAVSGSHAGRYTRGGLVRETVSPMKSFKLTFEKLSGLPIDVGATAMAGSQKGRIGICQERTELSQS</sequence>
<reference evidence="1" key="1">
    <citation type="submission" date="2023-12" db="EMBL/GenBank/DDBJ databases">
        <authorList>
            <person name="Brown T."/>
        </authorList>
    </citation>
    <scope>NUCLEOTIDE SEQUENCE</scope>
</reference>
<proteinExistence type="predicted"/>
<accession>A0ABP0A628</accession>
<evidence type="ECO:0000313" key="2">
    <source>
        <dbReference type="Proteomes" id="UP001314169"/>
    </source>
</evidence>
<organism evidence="1 2">
    <name type="scientific">Pipistrellus nathusii</name>
    <name type="common">Nathusius' pipistrelle</name>
    <dbReference type="NCBI Taxonomy" id="59473"/>
    <lineage>
        <taxon>Eukaryota</taxon>
        <taxon>Metazoa</taxon>
        <taxon>Chordata</taxon>
        <taxon>Craniata</taxon>
        <taxon>Vertebrata</taxon>
        <taxon>Euteleostomi</taxon>
        <taxon>Mammalia</taxon>
        <taxon>Eutheria</taxon>
        <taxon>Laurasiatheria</taxon>
        <taxon>Chiroptera</taxon>
        <taxon>Yangochiroptera</taxon>
        <taxon>Vespertilionidae</taxon>
        <taxon>Pipistrellus</taxon>
    </lineage>
</organism>
<dbReference type="Proteomes" id="UP001314169">
    <property type="component" value="Chromosome 5"/>
</dbReference>
<evidence type="ECO:0000313" key="1">
    <source>
        <dbReference type="EMBL" id="CAK6445238.1"/>
    </source>
</evidence>
<name>A0ABP0A628_PIPNA</name>
<dbReference type="EMBL" id="OY882862">
    <property type="protein sequence ID" value="CAK6445238.1"/>
    <property type="molecule type" value="Genomic_DNA"/>
</dbReference>
<keyword evidence="2" id="KW-1185">Reference proteome</keyword>
<gene>
    <name evidence="1" type="ORF">MPIPNATIZW_LOCUS13544</name>
</gene>
<protein>
    <submittedName>
        <fullName evidence="1">Uncharacterized protein</fullName>
    </submittedName>
</protein>